<name>A0AAD7UEV1_9STRA</name>
<accession>A0AAD7UEV1</accession>
<feature type="region of interest" description="Disordered" evidence="1">
    <location>
        <begin position="89"/>
        <end position="192"/>
    </location>
</feature>
<proteinExistence type="predicted"/>
<reference evidence="2" key="1">
    <citation type="submission" date="2023-01" db="EMBL/GenBank/DDBJ databases">
        <title>Metagenome sequencing of chrysophaentin producing Chrysophaeum taylorii.</title>
        <authorList>
            <person name="Davison J."/>
            <person name="Bewley C."/>
        </authorList>
    </citation>
    <scope>NUCLEOTIDE SEQUENCE</scope>
    <source>
        <strain evidence="2">NIES-1699</strain>
    </source>
</reference>
<gene>
    <name evidence="2" type="ORF">CTAYLR_010711</name>
</gene>
<evidence type="ECO:0000313" key="2">
    <source>
        <dbReference type="EMBL" id="KAJ8604171.1"/>
    </source>
</evidence>
<keyword evidence="3" id="KW-1185">Reference proteome</keyword>
<comment type="caution">
    <text evidence="2">The sequence shown here is derived from an EMBL/GenBank/DDBJ whole genome shotgun (WGS) entry which is preliminary data.</text>
</comment>
<feature type="compositionally biased region" description="Basic and acidic residues" evidence="1">
    <location>
        <begin position="160"/>
        <end position="185"/>
    </location>
</feature>
<evidence type="ECO:0000313" key="3">
    <source>
        <dbReference type="Proteomes" id="UP001230188"/>
    </source>
</evidence>
<protein>
    <submittedName>
        <fullName evidence="2">Uncharacterized protein</fullName>
    </submittedName>
</protein>
<organism evidence="2 3">
    <name type="scientific">Chrysophaeum taylorii</name>
    <dbReference type="NCBI Taxonomy" id="2483200"/>
    <lineage>
        <taxon>Eukaryota</taxon>
        <taxon>Sar</taxon>
        <taxon>Stramenopiles</taxon>
        <taxon>Ochrophyta</taxon>
        <taxon>Pelagophyceae</taxon>
        <taxon>Pelagomonadales</taxon>
        <taxon>Pelagomonadaceae</taxon>
        <taxon>Chrysophaeum</taxon>
    </lineage>
</organism>
<dbReference type="Proteomes" id="UP001230188">
    <property type="component" value="Unassembled WGS sequence"/>
</dbReference>
<dbReference type="AlphaFoldDB" id="A0AAD7UEV1"/>
<evidence type="ECO:0000256" key="1">
    <source>
        <dbReference type="SAM" id="MobiDB-lite"/>
    </source>
</evidence>
<sequence>MLRTAIRHAQTESGSWSRIAAALVARDLFHTDGELRDAKALTEELESSIKHLADDMTTEPLEVAYLSPLIAGCSEPEPVHFTVVDVRNEEKHKAEPAPIKTQGPEPTDPAMQAASWKAPAVQLQPKLVPKPAPKRRRVIQLDEMPPSRKAPKLSSGAKPSDAKMSDAKPIDAKPGDAKPGDDGNGKRKWSLGDVFGDKLNLVDGDRRDVLNAFLDKRPRPAFGETNRIKIHEETTVDPATSKTVKTTLYVLLDWDKHSYKKTRKQKAYEKPPPATELSTAPPLAGKNDAAS</sequence>
<feature type="region of interest" description="Disordered" evidence="1">
    <location>
        <begin position="260"/>
        <end position="291"/>
    </location>
</feature>
<dbReference type="EMBL" id="JAQMWT010000338">
    <property type="protein sequence ID" value="KAJ8604171.1"/>
    <property type="molecule type" value="Genomic_DNA"/>
</dbReference>